<dbReference type="InterPro" id="IPR050738">
    <property type="entry name" value="Sulfatase"/>
</dbReference>
<keyword evidence="2" id="KW-0479">Metal-binding</keyword>
<gene>
    <name evidence="7" type="ORF">ALFOR1_31516</name>
</gene>
<accession>A0A6T9Y580</accession>
<dbReference type="SUPFAM" id="SSF53649">
    <property type="entry name" value="Alkaline phosphatase-like"/>
    <property type="match status" value="1"/>
</dbReference>
<dbReference type="PANTHER" id="PTHR42693">
    <property type="entry name" value="ARYLSULFATASE FAMILY MEMBER"/>
    <property type="match status" value="1"/>
</dbReference>
<dbReference type="AlphaFoldDB" id="A0A6T9Y580"/>
<keyword evidence="5" id="KW-0732">Signal</keyword>
<evidence type="ECO:0000259" key="6">
    <source>
        <dbReference type="Pfam" id="PF00884"/>
    </source>
</evidence>
<dbReference type="Proteomes" id="UP000509458">
    <property type="component" value="Chromosome"/>
</dbReference>
<evidence type="ECO:0000313" key="7">
    <source>
        <dbReference type="EMBL" id="CAB9494525.1"/>
    </source>
</evidence>
<comment type="similarity">
    <text evidence="1">Belongs to the sulfatase family.</text>
</comment>
<dbReference type="Gene3D" id="3.30.1120.10">
    <property type="match status" value="1"/>
</dbReference>
<evidence type="ECO:0000256" key="1">
    <source>
        <dbReference type="ARBA" id="ARBA00008779"/>
    </source>
</evidence>
<organism evidence="7 8">
    <name type="scientific">Alteromonas macleodii</name>
    <name type="common">Pseudoalteromonas macleodii</name>
    <dbReference type="NCBI Taxonomy" id="28108"/>
    <lineage>
        <taxon>Bacteria</taxon>
        <taxon>Pseudomonadati</taxon>
        <taxon>Pseudomonadota</taxon>
        <taxon>Gammaproteobacteria</taxon>
        <taxon>Alteromonadales</taxon>
        <taxon>Alteromonadaceae</taxon>
        <taxon>Alteromonas/Salinimonas group</taxon>
        <taxon>Alteromonas</taxon>
    </lineage>
</organism>
<evidence type="ECO:0000256" key="5">
    <source>
        <dbReference type="SAM" id="SignalP"/>
    </source>
</evidence>
<dbReference type="Pfam" id="PF00884">
    <property type="entry name" value="Sulfatase"/>
    <property type="match status" value="1"/>
</dbReference>
<feature type="signal peptide" evidence="5">
    <location>
        <begin position="1"/>
        <end position="25"/>
    </location>
</feature>
<feature type="chain" id="PRO_5029773580" evidence="5">
    <location>
        <begin position="26"/>
        <end position="499"/>
    </location>
</feature>
<keyword evidence="4" id="KW-0106">Calcium</keyword>
<keyword evidence="3 7" id="KW-0378">Hydrolase</keyword>
<evidence type="ECO:0000313" key="8">
    <source>
        <dbReference type="Proteomes" id="UP000509458"/>
    </source>
</evidence>
<dbReference type="PANTHER" id="PTHR42693:SF53">
    <property type="entry name" value="ENDO-4-O-SULFATASE"/>
    <property type="match status" value="1"/>
</dbReference>
<evidence type="ECO:0000256" key="2">
    <source>
        <dbReference type="ARBA" id="ARBA00022723"/>
    </source>
</evidence>
<reference evidence="7 8" key="1">
    <citation type="submission" date="2020-06" db="EMBL/GenBank/DDBJ databases">
        <authorList>
            <person name="Duchaud E."/>
        </authorList>
    </citation>
    <scope>NUCLEOTIDE SEQUENCE [LARGE SCALE GENOMIC DNA]</scope>
    <source>
        <strain evidence="7">Alteromonas fortis</strain>
    </source>
</reference>
<evidence type="ECO:0000256" key="4">
    <source>
        <dbReference type="ARBA" id="ARBA00022837"/>
    </source>
</evidence>
<dbReference type="InterPro" id="IPR017850">
    <property type="entry name" value="Alkaline_phosphatase_core_sf"/>
</dbReference>
<evidence type="ECO:0000256" key="3">
    <source>
        <dbReference type="ARBA" id="ARBA00022801"/>
    </source>
</evidence>
<feature type="domain" description="Sulfatase N-terminal" evidence="6">
    <location>
        <begin position="42"/>
        <end position="361"/>
    </location>
</feature>
<dbReference type="EMBL" id="LR812090">
    <property type="protein sequence ID" value="CAB9494525.1"/>
    <property type="molecule type" value="Genomic_DNA"/>
</dbReference>
<name>A0A6T9Y580_ALTMA</name>
<dbReference type="EC" id="3.1.6.4" evidence="7"/>
<dbReference type="GO" id="GO:0043890">
    <property type="term" value="F:N-acetylgalactosamine-6-sulfatase activity"/>
    <property type="evidence" value="ECO:0007669"/>
    <property type="project" value="UniProtKB-EC"/>
</dbReference>
<dbReference type="Gene3D" id="3.40.720.10">
    <property type="entry name" value="Alkaline Phosphatase, subunit A"/>
    <property type="match status" value="1"/>
</dbReference>
<sequence>MASRNHKTLNVLVSFLLMITLASFAHGTESKEGTPSKEHKKPNIVFIFSDDAGYGDFGFHGSKVMKTPNLDKLAAEGVRFEQGYVSDPTCGPSRAGLLTGRYQQRFGFEENNVPGYMSKNSALDGDQMGVPVEEKMMSDYLKDQGYTSAYYGKWHLGGADKYHPLNRGFDEFYGFRGGARSYFAYEEGKEPSKLELMERNFAQYQEPEGYLTDELAAEAIDFIERSTKADKPFFVFLSFNAPHTPMEATKEDLAKFPNLTGKRKTVAAMMYAMDRASGKVLDTLERLGIEDNTLVVFTNDNGGPTDMNASDNFPFSGTKSNHLEGGVRVPYVMKWPGVFEQGTTYPHPVSTLDLLPTFFAVGGGDASTLENIDGVNLIPFVQGSIKEAPHEFLYWKKDTRATVRAGNWKLMRFPDRPAELYYIDNDEKEFRDVASENPELVKMLFKKIFEWESTLERPRWLLERKFENYDINRMDHYWHKPTDGNESEGKLLIRPASAH</sequence>
<dbReference type="PROSITE" id="PS00523">
    <property type="entry name" value="SULFATASE_1"/>
    <property type="match status" value="1"/>
</dbReference>
<protein>
    <submittedName>
        <fullName evidence="7">N-acetylgalactosamine-6-sulfatase, family S1_19</fullName>
        <ecNumber evidence="7">3.1.6.4</ecNumber>
    </submittedName>
</protein>
<dbReference type="GO" id="GO:0004065">
    <property type="term" value="F:arylsulfatase activity"/>
    <property type="evidence" value="ECO:0007669"/>
    <property type="project" value="TreeGrafter"/>
</dbReference>
<dbReference type="RefSeq" id="WP_232091192.1">
    <property type="nucleotide sequence ID" value="NZ_LR812090.1"/>
</dbReference>
<dbReference type="GO" id="GO:0046872">
    <property type="term" value="F:metal ion binding"/>
    <property type="evidence" value="ECO:0007669"/>
    <property type="project" value="UniProtKB-KW"/>
</dbReference>
<dbReference type="InterPro" id="IPR000917">
    <property type="entry name" value="Sulfatase_N"/>
</dbReference>
<proteinExistence type="inferred from homology"/>
<dbReference type="InterPro" id="IPR024607">
    <property type="entry name" value="Sulfatase_CS"/>
</dbReference>